<dbReference type="InterPro" id="IPR041071">
    <property type="entry name" value="DAHP_snth_FXD"/>
</dbReference>
<keyword evidence="1 4" id="KW-0808">Transferase</keyword>
<reference evidence="4" key="1">
    <citation type="journal article" date="2020" name="J. ISSAAS">
        <title>Lactobacilli and other gastrointestinal microbiota of Peromyscus leucopus, reservoir host for agents of Lyme disease and other zoonoses in North America.</title>
        <authorList>
            <person name="Milovic A."/>
            <person name="Bassam K."/>
            <person name="Shao H."/>
            <person name="Chatzistamou I."/>
            <person name="Tufts D.M."/>
            <person name="Diuk-Wasser M."/>
            <person name="Barbour A.G."/>
        </authorList>
    </citation>
    <scope>NUCLEOTIDE SEQUENCE</scope>
    <source>
        <strain evidence="4">LL20</strain>
    </source>
</reference>
<organism evidence="4">
    <name type="scientific">uncultured Candidatus Melainabacteria bacterium</name>
    <dbReference type="NCBI Taxonomy" id="2682970"/>
    <lineage>
        <taxon>Bacteria</taxon>
        <taxon>Bacillati</taxon>
        <taxon>Candidatus Melainabacteria</taxon>
        <taxon>environmental samples</taxon>
    </lineage>
</organism>
<feature type="domain" description="DAHP synthase ferredoxin-like" evidence="3">
    <location>
        <begin position="1"/>
        <end position="65"/>
    </location>
</feature>
<protein>
    <submittedName>
        <fullName evidence="4">3-deoxy-7-phosphoheptulonate synthase</fullName>
        <ecNumber evidence="4">2.5.1.54</ecNumber>
    </submittedName>
</protein>
<dbReference type="Gene3D" id="3.30.70.1140">
    <property type="entry name" value="Phospho-2-dehydro-3-deoxyheptonate aldolase, domain 1"/>
    <property type="match status" value="1"/>
</dbReference>
<feature type="domain" description="DAHP synthetase I/KDSA" evidence="2">
    <location>
        <begin position="81"/>
        <end position="327"/>
    </location>
</feature>
<sequence>MIIIMERDASTGNIQTVTNLLKEHGFQVLVKEGDIHTVIDALGDKTTLSPSRIEALEGVKQIKFIREPFRLASRDRKSEDTVIEFENGVKIGGANRPVSMVGPCSVEEDYEGLRQVAFAAKELGCQFLRGGAFKPRTSPYDFDGLGEKGLQLLAQAKEETGLLVVTELMDSTDLDLVYKYADVIQIGARNMQNFKLLKAVGHCDKPVILKRGAANTIREFLLAAEHIMYNGNEKVILCERGLKSFDSAFTRNLLDISAIPVIKKYSHLPIIVDPSHGTGQRYLIEPMAKAGLVAGADGIMVEVHHNPSQALSDGKQSLSIPQFKEVFTRLNNMIDILHLEKCSSLSCVE</sequence>
<dbReference type="InterPro" id="IPR006218">
    <property type="entry name" value="DAHP1/KDSA"/>
</dbReference>
<dbReference type="Pfam" id="PF18152">
    <property type="entry name" value="DAHP_snth_FXD"/>
    <property type="match status" value="1"/>
</dbReference>
<evidence type="ECO:0000259" key="2">
    <source>
        <dbReference type="Pfam" id="PF00793"/>
    </source>
</evidence>
<dbReference type="Pfam" id="PF00793">
    <property type="entry name" value="DAHP_synth_1"/>
    <property type="match status" value="1"/>
</dbReference>
<dbReference type="Gene3D" id="3.20.20.70">
    <property type="entry name" value="Aldolase class I"/>
    <property type="match status" value="1"/>
</dbReference>
<name>A0A650EK04_9BACT</name>
<dbReference type="InterPro" id="IPR013785">
    <property type="entry name" value="Aldolase_TIM"/>
</dbReference>
<evidence type="ECO:0000313" key="4">
    <source>
        <dbReference type="EMBL" id="QGT49772.1"/>
    </source>
</evidence>
<dbReference type="NCBIfam" id="NF006421">
    <property type="entry name" value="PRK08673.1"/>
    <property type="match status" value="1"/>
</dbReference>
<accession>A0A650EK04</accession>
<dbReference type="GO" id="GO:0009073">
    <property type="term" value="P:aromatic amino acid family biosynthetic process"/>
    <property type="evidence" value="ECO:0007669"/>
    <property type="project" value="InterPro"/>
</dbReference>
<proteinExistence type="predicted"/>
<dbReference type="AlphaFoldDB" id="A0A650EK04"/>
<dbReference type="NCBIfam" id="NF009239">
    <property type="entry name" value="PRK12595.1"/>
    <property type="match status" value="1"/>
</dbReference>
<dbReference type="NCBIfam" id="TIGR01361">
    <property type="entry name" value="DAHP_synth_Bsub"/>
    <property type="match status" value="1"/>
</dbReference>
<dbReference type="PANTHER" id="PTHR43018">
    <property type="entry name" value="PHOSPHO-2-DEHYDRO-3-DEOXYHEPTONATE ALDOLASE"/>
    <property type="match status" value="1"/>
</dbReference>
<dbReference type="EC" id="2.5.1.54" evidence="4"/>
<dbReference type="EMBL" id="MN577570">
    <property type="protein sequence ID" value="QGT49772.1"/>
    <property type="molecule type" value="Genomic_DNA"/>
</dbReference>
<dbReference type="SUPFAM" id="SSF51569">
    <property type="entry name" value="Aldolase"/>
    <property type="match status" value="1"/>
</dbReference>
<dbReference type="PANTHER" id="PTHR43018:SF2">
    <property type="entry name" value="PHOSPHO-2-DEHYDRO-3-DEOXYHEPTONATE ALDOLASE"/>
    <property type="match status" value="1"/>
</dbReference>
<dbReference type="InterPro" id="IPR052899">
    <property type="entry name" value="Class-I_DAHP_synthase"/>
</dbReference>
<evidence type="ECO:0000256" key="1">
    <source>
        <dbReference type="ARBA" id="ARBA00022679"/>
    </source>
</evidence>
<dbReference type="GO" id="GO:0016832">
    <property type="term" value="F:aldehyde-lyase activity"/>
    <property type="evidence" value="ECO:0007669"/>
    <property type="project" value="InterPro"/>
</dbReference>
<dbReference type="InterPro" id="IPR006268">
    <property type="entry name" value="DAHP_syn_2"/>
</dbReference>
<dbReference type="GO" id="GO:0003849">
    <property type="term" value="F:3-deoxy-7-phosphoheptulonate synthase activity"/>
    <property type="evidence" value="ECO:0007669"/>
    <property type="project" value="UniProtKB-EC"/>
</dbReference>
<evidence type="ECO:0000259" key="3">
    <source>
        <dbReference type="Pfam" id="PF18152"/>
    </source>
</evidence>
<gene>
    <name evidence="4" type="ORF">Melaina855_1590</name>
</gene>